<evidence type="ECO:0000313" key="3">
    <source>
        <dbReference type="Proteomes" id="UP000800093"/>
    </source>
</evidence>
<proteinExistence type="predicted"/>
<evidence type="ECO:0000256" key="1">
    <source>
        <dbReference type="SAM" id="MobiDB-lite"/>
    </source>
</evidence>
<reference evidence="3" key="1">
    <citation type="journal article" date="2020" name="Stud. Mycol.">
        <title>101 Dothideomycetes genomes: A test case for predicting lifestyles and emergence of pathogens.</title>
        <authorList>
            <person name="Haridas S."/>
            <person name="Albert R."/>
            <person name="Binder M."/>
            <person name="Bloem J."/>
            <person name="LaButti K."/>
            <person name="Salamov A."/>
            <person name="Andreopoulos B."/>
            <person name="Baker S."/>
            <person name="Barry K."/>
            <person name="Bills G."/>
            <person name="Bluhm B."/>
            <person name="Cannon C."/>
            <person name="Castanera R."/>
            <person name="Culley D."/>
            <person name="Daum C."/>
            <person name="Ezra D."/>
            <person name="Gonzalez J."/>
            <person name="Henrissat B."/>
            <person name="Kuo A."/>
            <person name="Liang C."/>
            <person name="Lipzen A."/>
            <person name="Lutzoni F."/>
            <person name="Magnuson J."/>
            <person name="Mondo S."/>
            <person name="Nolan M."/>
            <person name="Ohm R."/>
            <person name="Pangilinan J."/>
            <person name="Park H.-J."/>
            <person name="Ramirez L."/>
            <person name="Alfaro M."/>
            <person name="Sun H."/>
            <person name="Tritt A."/>
            <person name="Yoshinaga Y."/>
            <person name="Zwiers L.-H."/>
            <person name="Turgeon B."/>
            <person name="Goodwin S."/>
            <person name="Spatafora J."/>
            <person name="Crous P."/>
            <person name="Grigoriev I."/>
        </authorList>
    </citation>
    <scope>NUCLEOTIDE SEQUENCE [LARGE SCALE GENOMIC DNA]</scope>
    <source>
        <strain evidence="3">CBS 304.66</strain>
    </source>
</reference>
<dbReference type="AlphaFoldDB" id="A0A9P4NAD2"/>
<feature type="compositionally biased region" description="Polar residues" evidence="1">
    <location>
        <begin position="30"/>
        <end position="50"/>
    </location>
</feature>
<feature type="region of interest" description="Disordered" evidence="1">
    <location>
        <begin position="1"/>
        <end position="50"/>
    </location>
</feature>
<organism evidence="2 3">
    <name type="scientific">Lojkania enalia</name>
    <dbReference type="NCBI Taxonomy" id="147567"/>
    <lineage>
        <taxon>Eukaryota</taxon>
        <taxon>Fungi</taxon>
        <taxon>Dikarya</taxon>
        <taxon>Ascomycota</taxon>
        <taxon>Pezizomycotina</taxon>
        <taxon>Dothideomycetes</taxon>
        <taxon>Pleosporomycetidae</taxon>
        <taxon>Pleosporales</taxon>
        <taxon>Pleosporales incertae sedis</taxon>
        <taxon>Lojkania</taxon>
    </lineage>
</organism>
<dbReference type="Proteomes" id="UP000800093">
    <property type="component" value="Unassembled WGS sequence"/>
</dbReference>
<sequence length="112" mass="12368">MNSHIDLQATVADAATPKTEKPNLVEQLEKSSQNHVDSNTQEENGSQESLTAEMQVDINAAKLEVEKAKLDSTKVKEKMKNARGGDTERVMEDIDRTVENIEGAKQDTERVG</sequence>
<evidence type="ECO:0000313" key="2">
    <source>
        <dbReference type="EMBL" id="KAF2269564.1"/>
    </source>
</evidence>
<keyword evidence="3" id="KW-1185">Reference proteome</keyword>
<name>A0A9P4NAD2_9PLEO</name>
<protein>
    <submittedName>
        <fullName evidence="2">Uncharacterized protein</fullName>
    </submittedName>
</protein>
<accession>A0A9P4NAD2</accession>
<gene>
    <name evidence="2" type="ORF">CC78DRAFT_604301</name>
</gene>
<feature type="compositionally biased region" description="Basic and acidic residues" evidence="1">
    <location>
        <begin position="18"/>
        <end position="29"/>
    </location>
</feature>
<comment type="caution">
    <text evidence="2">The sequence shown here is derived from an EMBL/GenBank/DDBJ whole genome shotgun (WGS) entry which is preliminary data.</text>
</comment>
<dbReference type="EMBL" id="ML986582">
    <property type="protein sequence ID" value="KAF2269564.1"/>
    <property type="molecule type" value="Genomic_DNA"/>
</dbReference>